<dbReference type="AlphaFoldDB" id="A0AA36GGJ7"/>
<organism evidence="1 2">
    <name type="scientific">Cylicocyclus nassatus</name>
    <name type="common">Nematode worm</name>
    <dbReference type="NCBI Taxonomy" id="53992"/>
    <lineage>
        <taxon>Eukaryota</taxon>
        <taxon>Metazoa</taxon>
        <taxon>Ecdysozoa</taxon>
        <taxon>Nematoda</taxon>
        <taxon>Chromadorea</taxon>
        <taxon>Rhabditida</taxon>
        <taxon>Rhabditina</taxon>
        <taxon>Rhabditomorpha</taxon>
        <taxon>Strongyloidea</taxon>
        <taxon>Strongylidae</taxon>
        <taxon>Cylicocyclus</taxon>
    </lineage>
</organism>
<proteinExistence type="predicted"/>
<dbReference type="Proteomes" id="UP001176961">
    <property type="component" value="Unassembled WGS sequence"/>
</dbReference>
<accession>A0AA36GGJ7</accession>
<reference evidence="1" key="1">
    <citation type="submission" date="2023-07" db="EMBL/GenBank/DDBJ databases">
        <authorList>
            <consortium name="CYATHOMIX"/>
        </authorList>
    </citation>
    <scope>NUCLEOTIDE SEQUENCE</scope>
    <source>
        <strain evidence="1">N/A</strain>
    </source>
</reference>
<sequence length="78" mass="8832">MLMETVIFICKATGCQPAISAPVCMEYLSEDLRHINLVKDHVHESWNSNVNKVTVIFSNIPNEQFVPCTTTKFCLIFA</sequence>
<evidence type="ECO:0000313" key="2">
    <source>
        <dbReference type="Proteomes" id="UP001176961"/>
    </source>
</evidence>
<evidence type="ECO:0000313" key="1">
    <source>
        <dbReference type="EMBL" id="CAJ0591444.1"/>
    </source>
</evidence>
<name>A0AA36GGJ7_CYLNA</name>
<dbReference type="EMBL" id="CATQJL010000001">
    <property type="protein sequence ID" value="CAJ0591444.1"/>
    <property type="molecule type" value="Genomic_DNA"/>
</dbReference>
<keyword evidence="2" id="KW-1185">Reference proteome</keyword>
<comment type="caution">
    <text evidence="1">The sequence shown here is derived from an EMBL/GenBank/DDBJ whole genome shotgun (WGS) entry which is preliminary data.</text>
</comment>
<gene>
    <name evidence="1" type="ORF">CYNAS_LOCUS3427</name>
</gene>
<protein>
    <submittedName>
        <fullName evidence="1">Uncharacterized protein</fullName>
    </submittedName>
</protein>